<dbReference type="InterPro" id="IPR007318">
    <property type="entry name" value="Phopholipid_MeTrfase"/>
</dbReference>
<evidence type="ECO:0000256" key="4">
    <source>
        <dbReference type="ARBA" id="ARBA00023136"/>
    </source>
</evidence>
<dbReference type="Proteomes" id="UP001596056">
    <property type="component" value="Unassembled WGS sequence"/>
</dbReference>
<sequence length="149" mass="16719">MRRLDLPPVWLLLFALAVLVLSRLDPWSLRLEGAAVDLAAGLLIGGGALLVAVAVVQMRQARTAVLPRREAAHLVTNGVFGRSRNPIYLGFVMLLLGWVLRLGSAPALALVPLYAWVIERRFIRPEEEALARRFPQAFARYREATRRWL</sequence>
<dbReference type="EC" id="2.1.1.334" evidence="6"/>
<gene>
    <name evidence="6" type="ORF">ACFPOC_00310</name>
</gene>
<evidence type="ECO:0000256" key="2">
    <source>
        <dbReference type="ARBA" id="ARBA00022692"/>
    </source>
</evidence>
<dbReference type="PANTHER" id="PTHR12714">
    <property type="entry name" value="PROTEIN-S ISOPRENYLCYSTEINE O-METHYLTRANSFERASE"/>
    <property type="match status" value="1"/>
</dbReference>
<evidence type="ECO:0000256" key="5">
    <source>
        <dbReference type="SAM" id="Phobius"/>
    </source>
</evidence>
<name>A0ABW0S5W9_9RHOB</name>
<evidence type="ECO:0000256" key="3">
    <source>
        <dbReference type="ARBA" id="ARBA00022989"/>
    </source>
</evidence>
<accession>A0ABW0S5W9</accession>
<comment type="caution">
    <text evidence="6">The sequence shown here is derived from an EMBL/GenBank/DDBJ whole genome shotgun (WGS) entry which is preliminary data.</text>
</comment>
<dbReference type="GO" id="GO:0004671">
    <property type="term" value="F:protein C-terminal S-isoprenylcysteine carboxyl O-methyltransferase activity"/>
    <property type="evidence" value="ECO:0007669"/>
    <property type="project" value="UniProtKB-EC"/>
</dbReference>
<keyword evidence="7" id="KW-1185">Reference proteome</keyword>
<dbReference type="Gene3D" id="1.20.120.1630">
    <property type="match status" value="1"/>
</dbReference>
<dbReference type="PANTHER" id="PTHR12714:SF24">
    <property type="entry name" value="SLR1182 PROTEIN"/>
    <property type="match status" value="1"/>
</dbReference>
<dbReference type="GO" id="GO:0032259">
    <property type="term" value="P:methylation"/>
    <property type="evidence" value="ECO:0007669"/>
    <property type="project" value="UniProtKB-KW"/>
</dbReference>
<evidence type="ECO:0000313" key="6">
    <source>
        <dbReference type="EMBL" id="MFC5564863.1"/>
    </source>
</evidence>
<evidence type="ECO:0000313" key="7">
    <source>
        <dbReference type="Proteomes" id="UP001596056"/>
    </source>
</evidence>
<reference evidence="7" key="1">
    <citation type="journal article" date="2019" name="Int. J. Syst. Evol. Microbiol.">
        <title>The Global Catalogue of Microorganisms (GCM) 10K type strain sequencing project: providing services to taxonomists for standard genome sequencing and annotation.</title>
        <authorList>
            <consortium name="The Broad Institute Genomics Platform"/>
            <consortium name="The Broad Institute Genome Sequencing Center for Infectious Disease"/>
            <person name="Wu L."/>
            <person name="Ma J."/>
        </authorList>
    </citation>
    <scope>NUCLEOTIDE SEQUENCE [LARGE SCALE GENOMIC DNA]</scope>
    <source>
        <strain evidence="7">KACC 11588</strain>
    </source>
</reference>
<protein>
    <submittedName>
        <fullName evidence="6">Methyltransferase family protein</fullName>
        <ecNumber evidence="6">2.1.1.100</ecNumber>
        <ecNumber evidence="6">2.1.1.334</ecNumber>
    </submittedName>
</protein>
<proteinExistence type="predicted"/>
<evidence type="ECO:0000256" key="1">
    <source>
        <dbReference type="ARBA" id="ARBA00004127"/>
    </source>
</evidence>
<dbReference type="RefSeq" id="WP_209837332.1">
    <property type="nucleotide sequence ID" value="NZ_JAGGJP010000001.1"/>
</dbReference>
<keyword evidence="3 5" id="KW-1133">Transmembrane helix</keyword>
<organism evidence="6 7">
    <name type="scientific">Rubellimicrobium aerolatum</name>
    <dbReference type="NCBI Taxonomy" id="490979"/>
    <lineage>
        <taxon>Bacteria</taxon>
        <taxon>Pseudomonadati</taxon>
        <taxon>Pseudomonadota</taxon>
        <taxon>Alphaproteobacteria</taxon>
        <taxon>Rhodobacterales</taxon>
        <taxon>Roseobacteraceae</taxon>
        <taxon>Rubellimicrobium</taxon>
    </lineage>
</organism>
<keyword evidence="4 5" id="KW-0472">Membrane</keyword>
<feature type="transmembrane region" description="Helical" evidence="5">
    <location>
        <begin position="87"/>
        <end position="117"/>
    </location>
</feature>
<comment type="subcellular location">
    <subcellularLocation>
        <location evidence="1">Endomembrane system</location>
        <topology evidence="1">Multi-pass membrane protein</topology>
    </subcellularLocation>
</comment>
<feature type="transmembrane region" description="Helical" evidence="5">
    <location>
        <begin position="34"/>
        <end position="56"/>
    </location>
</feature>
<keyword evidence="6" id="KW-0808">Transferase</keyword>
<keyword evidence="6" id="KW-0489">Methyltransferase</keyword>
<keyword evidence="2 5" id="KW-0812">Transmembrane</keyword>
<dbReference type="EC" id="2.1.1.100" evidence="6"/>
<dbReference type="Pfam" id="PF04191">
    <property type="entry name" value="PEMT"/>
    <property type="match status" value="1"/>
</dbReference>
<dbReference type="EMBL" id="JBHSNA010000001">
    <property type="protein sequence ID" value="MFC5564863.1"/>
    <property type="molecule type" value="Genomic_DNA"/>
</dbReference>